<reference evidence="6 7" key="1">
    <citation type="submission" date="2021-03" db="EMBL/GenBank/DDBJ databases">
        <title>Genomic Encyclopedia of Type Strains, Phase IV (KMG-IV): sequencing the most valuable type-strain genomes for metagenomic binning, comparative biology and taxonomic classification.</title>
        <authorList>
            <person name="Goeker M."/>
        </authorList>
    </citation>
    <scope>NUCLEOTIDE SEQUENCE [LARGE SCALE GENOMIC DNA]</scope>
    <source>
        <strain evidence="6 7">DSM 25609</strain>
    </source>
</reference>
<keyword evidence="7" id="KW-1185">Reference proteome</keyword>
<proteinExistence type="predicted"/>
<keyword evidence="2 5" id="KW-0812">Transmembrane</keyword>
<evidence type="ECO:0000256" key="2">
    <source>
        <dbReference type="ARBA" id="ARBA00022692"/>
    </source>
</evidence>
<organism evidence="6 7">
    <name type="scientific">Virgibacillus natechei</name>
    <dbReference type="NCBI Taxonomy" id="1216297"/>
    <lineage>
        <taxon>Bacteria</taxon>
        <taxon>Bacillati</taxon>
        <taxon>Bacillota</taxon>
        <taxon>Bacilli</taxon>
        <taxon>Bacillales</taxon>
        <taxon>Bacillaceae</taxon>
        <taxon>Virgibacillus</taxon>
    </lineage>
</organism>
<evidence type="ECO:0000256" key="3">
    <source>
        <dbReference type="ARBA" id="ARBA00022989"/>
    </source>
</evidence>
<evidence type="ECO:0000256" key="5">
    <source>
        <dbReference type="SAM" id="Phobius"/>
    </source>
</evidence>
<keyword evidence="4 5" id="KW-0472">Membrane</keyword>
<protein>
    <submittedName>
        <fullName evidence="6">SPP1 family holin</fullName>
    </submittedName>
</protein>
<dbReference type="EMBL" id="JAGGKX010000029">
    <property type="protein sequence ID" value="MBP1971566.1"/>
    <property type="molecule type" value="Genomic_DNA"/>
</dbReference>
<dbReference type="Proteomes" id="UP001519345">
    <property type="component" value="Unassembled WGS sequence"/>
</dbReference>
<gene>
    <name evidence="6" type="ORF">J2Z83_003717</name>
</gene>
<dbReference type="RefSeq" id="WP_209464596.1">
    <property type="nucleotide sequence ID" value="NZ_CP110224.1"/>
</dbReference>
<name>A0ABS4IKV2_9BACI</name>
<sequence length="83" mass="9499">MKQKLNKINNKWVRLAVFIIVAINSAAMIFNVQLLPFDNDQIVAGASVVAMVLSEVWNHYQNNNYTSEAKRAQKYLDAEKETK</sequence>
<comment type="subcellular location">
    <subcellularLocation>
        <location evidence="1">Membrane</location>
    </subcellularLocation>
</comment>
<feature type="transmembrane region" description="Helical" evidence="5">
    <location>
        <begin position="12"/>
        <end position="30"/>
    </location>
</feature>
<keyword evidence="3 5" id="KW-1133">Transmembrane helix</keyword>
<evidence type="ECO:0000313" key="6">
    <source>
        <dbReference type="EMBL" id="MBP1971566.1"/>
    </source>
</evidence>
<dbReference type="Pfam" id="PF04688">
    <property type="entry name" value="Holin_SPP1"/>
    <property type="match status" value="1"/>
</dbReference>
<comment type="caution">
    <text evidence="6">The sequence shown here is derived from an EMBL/GenBank/DDBJ whole genome shotgun (WGS) entry which is preliminary data.</text>
</comment>
<evidence type="ECO:0000313" key="7">
    <source>
        <dbReference type="Proteomes" id="UP001519345"/>
    </source>
</evidence>
<evidence type="ECO:0000256" key="4">
    <source>
        <dbReference type="ARBA" id="ARBA00023136"/>
    </source>
</evidence>
<evidence type="ECO:0000256" key="1">
    <source>
        <dbReference type="ARBA" id="ARBA00004370"/>
    </source>
</evidence>
<dbReference type="InterPro" id="IPR006479">
    <property type="entry name" value="Holin"/>
</dbReference>
<accession>A0ABS4IKV2</accession>